<evidence type="ECO:0000313" key="1">
    <source>
        <dbReference type="EMBL" id="KYC48949.1"/>
    </source>
</evidence>
<dbReference type="AlphaFoldDB" id="A0A150IVC1"/>
<comment type="caution">
    <text evidence="1">The sequence shown here is derived from an EMBL/GenBank/DDBJ whole genome shotgun (WGS) entry which is preliminary data.</text>
</comment>
<gene>
    <name evidence="1" type="ORF">AMQ22_01779</name>
</gene>
<dbReference type="EMBL" id="LNGC01000115">
    <property type="protein sequence ID" value="KYC48949.1"/>
    <property type="molecule type" value="Genomic_DNA"/>
</dbReference>
<evidence type="ECO:0000313" key="2">
    <source>
        <dbReference type="Proteomes" id="UP000075398"/>
    </source>
</evidence>
<accession>A0A150IVC1</accession>
<proteinExistence type="predicted"/>
<dbReference type="Proteomes" id="UP000075398">
    <property type="component" value="Unassembled WGS sequence"/>
</dbReference>
<sequence length="86" mass="9992">MEFEIGKKYQIIKTGSSISWTETNCISEFKTITKQLYIGDIVEYKGRKDFPGCDVSYDIFEIDKAEGVFWPNQFGGAKEEYLKKIF</sequence>
<name>A0A150IVC1_9EURY</name>
<protein>
    <submittedName>
        <fullName evidence="1">Uncharacterized protein</fullName>
    </submittedName>
</protein>
<reference evidence="1 2" key="1">
    <citation type="journal article" date="2016" name="ISME J.">
        <title>Chasing the elusive Euryarchaeota class WSA2: genomes reveal a uniquely fastidious methyl-reducing methanogen.</title>
        <authorList>
            <person name="Nobu M.K."/>
            <person name="Narihiro T."/>
            <person name="Kuroda K."/>
            <person name="Mei R."/>
            <person name="Liu W.T."/>
        </authorList>
    </citation>
    <scope>NUCLEOTIDE SEQUENCE [LARGE SCALE GENOMIC DNA]</scope>
    <source>
        <strain evidence="1">U1lsi0528_Bin055</strain>
    </source>
</reference>
<organism evidence="1 2">
    <name type="scientific">Candidatus Methanofastidiosum methylothiophilum</name>
    <dbReference type="NCBI Taxonomy" id="1705564"/>
    <lineage>
        <taxon>Archaea</taxon>
        <taxon>Methanobacteriati</taxon>
        <taxon>Methanobacteriota</taxon>
        <taxon>Stenosarchaea group</taxon>
        <taxon>Candidatus Methanofastidiosia</taxon>
        <taxon>Candidatus Methanofastidiosales</taxon>
        <taxon>Candidatus Methanofastidiosaceae</taxon>
        <taxon>Candidatus Methanofastidiosum</taxon>
    </lineage>
</organism>